<accession>A0AB39VL38</accession>
<gene>
    <name evidence="1" type="ORF">AB3G37_16500</name>
</gene>
<name>A0AB39VL38_9GAMM</name>
<sequence length="57" mass="6314">MPDTINPIHNKYMASQQIIIELIRAGKISVGSADSAAKEINSLYQQLVDGYQKTHGR</sequence>
<proteinExistence type="predicted"/>
<dbReference type="RefSeq" id="WP_369788507.1">
    <property type="nucleotide sequence ID" value="NZ_CP165628.1"/>
</dbReference>
<dbReference type="EMBL" id="CP165628">
    <property type="protein sequence ID" value="XDU71150.1"/>
    <property type="molecule type" value="Genomic_DNA"/>
</dbReference>
<protein>
    <submittedName>
        <fullName evidence="1">Uncharacterized protein</fullName>
    </submittedName>
</protein>
<organism evidence="1">
    <name type="scientific">Rouxiella sp. WC2420</name>
    <dbReference type="NCBI Taxonomy" id="3234145"/>
    <lineage>
        <taxon>Bacteria</taxon>
        <taxon>Pseudomonadati</taxon>
        <taxon>Pseudomonadota</taxon>
        <taxon>Gammaproteobacteria</taxon>
        <taxon>Enterobacterales</taxon>
        <taxon>Yersiniaceae</taxon>
        <taxon>Rouxiella</taxon>
    </lineage>
</organism>
<reference evidence="1" key="1">
    <citation type="submission" date="2024-07" db="EMBL/GenBank/DDBJ databases">
        <authorList>
            <person name="Biller S.J."/>
        </authorList>
    </citation>
    <scope>NUCLEOTIDE SEQUENCE</scope>
    <source>
        <strain evidence="1">WC2420</strain>
    </source>
</reference>
<dbReference type="AlphaFoldDB" id="A0AB39VL38"/>
<evidence type="ECO:0000313" key="1">
    <source>
        <dbReference type="EMBL" id="XDU71150.1"/>
    </source>
</evidence>